<evidence type="ECO:0000256" key="1">
    <source>
        <dbReference type="ARBA" id="ARBA00007867"/>
    </source>
</evidence>
<dbReference type="Pfam" id="PF17950">
    <property type="entry name" value="SpmSyn_N"/>
    <property type="match status" value="1"/>
</dbReference>
<dbReference type="Pfam" id="PF17284">
    <property type="entry name" value="Spermine_synt_N"/>
    <property type="match status" value="1"/>
</dbReference>
<dbReference type="InterPro" id="IPR030374">
    <property type="entry name" value="PABS"/>
</dbReference>
<comment type="caution">
    <text evidence="6">The sequence shown here is derived from an EMBL/GenBank/DDBJ whole genome shotgun (WGS) entry which is preliminary data.</text>
</comment>
<dbReference type="SUPFAM" id="SSF53335">
    <property type="entry name" value="S-adenosyl-L-methionine-dependent methyltransferases"/>
    <property type="match status" value="1"/>
</dbReference>
<evidence type="ECO:0000256" key="2">
    <source>
        <dbReference type="ARBA" id="ARBA00022679"/>
    </source>
</evidence>
<evidence type="ECO:0000313" key="6">
    <source>
        <dbReference type="EMBL" id="CAD7679741.1"/>
    </source>
</evidence>
<feature type="domain" description="PABS" evidence="5">
    <location>
        <begin position="142"/>
        <end position="264"/>
    </location>
</feature>
<dbReference type="InterPro" id="IPR040900">
    <property type="entry name" value="SpmSyn_N"/>
</dbReference>
<dbReference type="Gene3D" id="2.30.140.10">
    <property type="entry name" value="Spermidine synthase, tetramerisation domain"/>
    <property type="match status" value="1"/>
</dbReference>
<comment type="caution">
    <text evidence="4">Lacks conserved residue(s) required for the propagation of feature annotation.</text>
</comment>
<dbReference type="GO" id="GO:0016768">
    <property type="term" value="F:spermine synthase activity"/>
    <property type="evidence" value="ECO:0007669"/>
    <property type="project" value="InterPro"/>
</dbReference>
<dbReference type="PANTHER" id="PTHR46315">
    <property type="entry name" value="SPERMINE SYNTHASE"/>
    <property type="match status" value="1"/>
</dbReference>
<evidence type="ECO:0000259" key="5">
    <source>
        <dbReference type="PROSITE" id="PS51006"/>
    </source>
</evidence>
<organism evidence="6 7">
    <name type="scientific">Nyctereutes procyonoides</name>
    <name type="common">Raccoon dog</name>
    <name type="synonym">Canis procyonoides</name>
    <dbReference type="NCBI Taxonomy" id="34880"/>
    <lineage>
        <taxon>Eukaryota</taxon>
        <taxon>Metazoa</taxon>
        <taxon>Chordata</taxon>
        <taxon>Craniata</taxon>
        <taxon>Vertebrata</taxon>
        <taxon>Euteleostomi</taxon>
        <taxon>Mammalia</taxon>
        <taxon>Eutheria</taxon>
        <taxon>Laurasiatheria</taxon>
        <taxon>Carnivora</taxon>
        <taxon>Caniformia</taxon>
        <taxon>Canidae</taxon>
        <taxon>Nyctereutes</taxon>
    </lineage>
</organism>
<protein>
    <submittedName>
        <fullName evidence="6">(raccoon dog) hypothetical protein</fullName>
    </submittedName>
</protein>
<dbReference type="Pfam" id="PF01564">
    <property type="entry name" value="Spermine_synth"/>
    <property type="match status" value="1"/>
</dbReference>
<comment type="similarity">
    <text evidence="1">Belongs to the spermidine/spermine synthase family.</text>
</comment>
<keyword evidence="2 4" id="KW-0808">Transferase</keyword>
<dbReference type="InterPro" id="IPR037163">
    <property type="entry name" value="Spermidine_synt_N_sf"/>
</dbReference>
<accession>A0A811YQP3</accession>
<sequence length="264" mass="30256">MAATRHSTFDFKLGAKADSETILKGLQSIFQEQGMTESVHTWQDHGYLATYMNKNGSFATLRIYPHGLVLLDFQSYYGDLQIEERMKELSQNSTRWDIDEVVYDEDSPYQNIKILHSKQFGNILILSGYAIMGSGKEDYGGKDVLILRGGDGGILCETVKLKQKMVTMVEIDQMVIDGCKKYMQKICGNVLDNLKGNYYQVLIEDCIPVLKRNAKEGSLIILRQIFDHSIKVLKQEALLLYEEQFSCLYCPLWVFYTVWKKAKP</sequence>
<dbReference type="PROSITE" id="PS51006">
    <property type="entry name" value="PABS_2"/>
    <property type="match status" value="1"/>
</dbReference>
<dbReference type="EMBL" id="CAJHUB010000743">
    <property type="protein sequence ID" value="CAD7679741.1"/>
    <property type="molecule type" value="Genomic_DNA"/>
</dbReference>
<gene>
    <name evidence="6" type="ORF">NYPRO_LOCUS12540</name>
</gene>
<dbReference type="FunFam" id="3.30.160.110:FF:000002">
    <property type="entry name" value="spermine synthase"/>
    <property type="match status" value="1"/>
</dbReference>
<proteinExistence type="inferred from homology"/>
<evidence type="ECO:0000313" key="7">
    <source>
        <dbReference type="Proteomes" id="UP000645828"/>
    </source>
</evidence>
<name>A0A811YQP3_NYCPR</name>
<dbReference type="InterPro" id="IPR029063">
    <property type="entry name" value="SAM-dependent_MTases_sf"/>
</dbReference>
<evidence type="ECO:0000256" key="3">
    <source>
        <dbReference type="ARBA" id="ARBA00022990"/>
    </source>
</evidence>
<dbReference type="AlphaFoldDB" id="A0A811YQP3"/>
<keyword evidence="4" id="KW-0620">Polyamine biosynthesis</keyword>
<dbReference type="GO" id="GO:0006597">
    <property type="term" value="P:spermine biosynthetic process"/>
    <property type="evidence" value="ECO:0007669"/>
    <property type="project" value="InterPro"/>
</dbReference>
<reference evidence="6" key="1">
    <citation type="submission" date="2020-12" db="EMBL/GenBank/DDBJ databases">
        <authorList>
            <consortium name="Molecular Ecology Group"/>
        </authorList>
    </citation>
    <scope>NUCLEOTIDE SEQUENCE</scope>
    <source>
        <strain evidence="6">TBG_1078</strain>
    </source>
</reference>
<dbReference type="InterPro" id="IPR015576">
    <property type="entry name" value="Spermine_synthase_animal"/>
</dbReference>
<dbReference type="Gene3D" id="3.40.50.150">
    <property type="entry name" value="Vaccinia Virus protein VP39"/>
    <property type="match status" value="1"/>
</dbReference>
<keyword evidence="3" id="KW-0007">Acetylation</keyword>
<dbReference type="InterPro" id="IPR035246">
    <property type="entry name" value="Spermidine_synt_N"/>
</dbReference>
<dbReference type="Gene3D" id="3.30.160.110">
    <property type="entry name" value="Siroheme synthase, domain 2"/>
    <property type="match status" value="1"/>
</dbReference>
<evidence type="ECO:0000256" key="4">
    <source>
        <dbReference type="PROSITE-ProRule" id="PRU00354"/>
    </source>
</evidence>
<dbReference type="Proteomes" id="UP000645828">
    <property type="component" value="Unassembled WGS sequence"/>
</dbReference>
<dbReference type="PANTHER" id="PTHR46315:SF1">
    <property type="entry name" value="SPERMINE SYNTHASE"/>
    <property type="match status" value="1"/>
</dbReference>
<keyword evidence="7" id="KW-1185">Reference proteome</keyword>